<evidence type="ECO:0000313" key="2">
    <source>
        <dbReference type="Proteomes" id="UP000708208"/>
    </source>
</evidence>
<evidence type="ECO:0000313" key="1">
    <source>
        <dbReference type="EMBL" id="CAG7785010.1"/>
    </source>
</evidence>
<dbReference type="AlphaFoldDB" id="A0A8J2KEP0"/>
<protein>
    <submittedName>
        <fullName evidence="1">Uncharacterized protein</fullName>
    </submittedName>
</protein>
<dbReference type="EMBL" id="CAJVCH010287178">
    <property type="protein sequence ID" value="CAG7785010.1"/>
    <property type="molecule type" value="Genomic_DNA"/>
</dbReference>
<name>A0A8J2KEP0_9HEXA</name>
<organism evidence="1 2">
    <name type="scientific">Allacma fusca</name>
    <dbReference type="NCBI Taxonomy" id="39272"/>
    <lineage>
        <taxon>Eukaryota</taxon>
        <taxon>Metazoa</taxon>
        <taxon>Ecdysozoa</taxon>
        <taxon>Arthropoda</taxon>
        <taxon>Hexapoda</taxon>
        <taxon>Collembola</taxon>
        <taxon>Symphypleona</taxon>
        <taxon>Sminthuridae</taxon>
        <taxon>Allacma</taxon>
    </lineage>
</organism>
<sequence>MFSSRTNLHVYERTDGSLKTSNTAEMENIVKTIDTSEGIKSLRSKNISEILNCPECDEVSKPGLVQLPKTC</sequence>
<proteinExistence type="predicted"/>
<comment type="caution">
    <text evidence="1">The sequence shown here is derived from an EMBL/GenBank/DDBJ whole genome shotgun (WGS) entry which is preliminary data.</text>
</comment>
<reference evidence="1" key="1">
    <citation type="submission" date="2021-06" db="EMBL/GenBank/DDBJ databases">
        <authorList>
            <person name="Hodson N. C."/>
            <person name="Mongue J. A."/>
            <person name="Jaron S. K."/>
        </authorList>
    </citation>
    <scope>NUCLEOTIDE SEQUENCE</scope>
</reference>
<gene>
    <name evidence="1" type="ORF">AFUS01_LOCUS23662</name>
</gene>
<accession>A0A8J2KEP0</accession>
<keyword evidence="2" id="KW-1185">Reference proteome</keyword>
<dbReference type="Proteomes" id="UP000708208">
    <property type="component" value="Unassembled WGS sequence"/>
</dbReference>